<evidence type="ECO:0000313" key="2">
    <source>
        <dbReference type="Proteomes" id="UP000807309"/>
    </source>
</evidence>
<evidence type="ECO:0008006" key="3">
    <source>
        <dbReference type="Google" id="ProtNLM"/>
    </source>
</evidence>
<sequence>MNYDARQEAEIDVLVDVLTALANAAEVPASCNLNEADRVRLFAVVLFELIVSARSVAGPDAGRLYAAAILDPNIEDVAVADEVTPMDLLIPALLVHQTLD</sequence>
<proteinExistence type="predicted"/>
<protein>
    <recommendedName>
        <fullName evidence="3">TetR family transcriptional regulator</fullName>
    </recommendedName>
</protein>
<organism evidence="1 2">
    <name type="scientific">Nocardia abscessus</name>
    <dbReference type="NCBI Taxonomy" id="120957"/>
    <lineage>
        <taxon>Bacteria</taxon>
        <taxon>Bacillati</taxon>
        <taxon>Actinomycetota</taxon>
        <taxon>Actinomycetes</taxon>
        <taxon>Mycobacteriales</taxon>
        <taxon>Nocardiaceae</taxon>
        <taxon>Nocardia</taxon>
    </lineage>
</organism>
<reference evidence="1 2" key="1">
    <citation type="submission" date="2020-10" db="EMBL/GenBank/DDBJ databases">
        <title>Identification of Nocardia species via Next-generation sequencing and recognition of intraspecies genetic diversity.</title>
        <authorList>
            <person name="Li P."/>
            <person name="Li P."/>
            <person name="Lu B."/>
        </authorList>
    </citation>
    <scope>NUCLEOTIDE SEQUENCE [LARGE SCALE GENOMIC DNA]</scope>
    <source>
        <strain evidence="1 2">N-11</strain>
    </source>
</reference>
<name>A0ABS0C4H6_9NOCA</name>
<keyword evidence="2" id="KW-1185">Reference proteome</keyword>
<dbReference type="EMBL" id="JADLRE010000005">
    <property type="protein sequence ID" value="MBF6225280.1"/>
    <property type="molecule type" value="Genomic_DNA"/>
</dbReference>
<evidence type="ECO:0000313" key="1">
    <source>
        <dbReference type="EMBL" id="MBF6225280.1"/>
    </source>
</evidence>
<gene>
    <name evidence="1" type="ORF">IU470_09175</name>
</gene>
<dbReference type="Proteomes" id="UP000807309">
    <property type="component" value="Unassembled WGS sequence"/>
</dbReference>
<dbReference type="RefSeq" id="WP_195032557.1">
    <property type="nucleotide sequence ID" value="NZ_JADLRE010000005.1"/>
</dbReference>
<comment type="caution">
    <text evidence="1">The sequence shown here is derived from an EMBL/GenBank/DDBJ whole genome shotgun (WGS) entry which is preliminary data.</text>
</comment>
<accession>A0ABS0C4H6</accession>